<dbReference type="EMBL" id="ACOU01000007">
    <property type="protein sequence ID" value="EKX72398.1"/>
    <property type="molecule type" value="Genomic_DNA"/>
</dbReference>
<keyword evidence="1" id="KW-0472">Membrane</keyword>
<keyword evidence="1" id="KW-1133">Transmembrane helix</keyword>
<protein>
    <submittedName>
        <fullName evidence="2">Uncharacterized protein</fullName>
    </submittedName>
</protein>
<keyword evidence="3" id="KW-1185">Reference proteome</keyword>
<dbReference type="VEuPathDB" id="PiroplasmaDB:BEWA_048650"/>
<keyword evidence="1" id="KW-0812">Transmembrane</keyword>
<dbReference type="RefSeq" id="XP_004831850.1">
    <property type="nucleotide sequence ID" value="XM_004831793.1"/>
</dbReference>
<feature type="transmembrane region" description="Helical" evidence="1">
    <location>
        <begin position="47"/>
        <end position="70"/>
    </location>
</feature>
<proteinExistence type="predicted"/>
<dbReference type="AlphaFoldDB" id="L1LB68"/>
<evidence type="ECO:0000313" key="3">
    <source>
        <dbReference type="Proteomes" id="UP000031512"/>
    </source>
</evidence>
<name>L1LB68_THEEQ</name>
<dbReference type="GeneID" id="15804114"/>
<sequence>MDLESEGSCMSLTAKPTLAEEEIDLTFSGLCDELERETGEQYSRNQVISYIVVMVNGILVLINLPVTYIYKDDFNIPPGTFDE</sequence>
<comment type="caution">
    <text evidence="2">The sequence shown here is derived from an EMBL/GenBank/DDBJ whole genome shotgun (WGS) entry which is preliminary data.</text>
</comment>
<organism evidence="2 3">
    <name type="scientific">Theileria equi strain WA</name>
    <dbReference type="NCBI Taxonomy" id="1537102"/>
    <lineage>
        <taxon>Eukaryota</taxon>
        <taxon>Sar</taxon>
        <taxon>Alveolata</taxon>
        <taxon>Apicomplexa</taxon>
        <taxon>Aconoidasida</taxon>
        <taxon>Piroplasmida</taxon>
        <taxon>Theileriidae</taxon>
        <taxon>Theileria</taxon>
    </lineage>
</organism>
<evidence type="ECO:0000256" key="1">
    <source>
        <dbReference type="SAM" id="Phobius"/>
    </source>
</evidence>
<accession>L1LB68</accession>
<evidence type="ECO:0000313" key="2">
    <source>
        <dbReference type="EMBL" id="EKX72398.1"/>
    </source>
</evidence>
<dbReference type="Proteomes" id="UP000031512">
    <property type="component" value="Unassembled WGS sequence"/>
</dbReference>
<gene>
    <name evidence="2" type="ORF">BEWA_048650</name>
</gene>
<dbReference type="KEGG" id="beq:BEWA_048650"/>
<reference evidence="2 3" key="1">
    <citation type="journal article" date="2012" name="BMC Genomics">
        <title>Comparative genomic analysis and phylogenetic position of Theileria equi.</title>
        <authorList>
            <person name="Kappmeyer L.S."/>
            <person name="Thiagarajan M."/>
            <person name="Herndon D.R."/>
            <person name="Ramsay J.D."/>
            <person name="Caler E."/>
            <person name="Djikeng A."/>
            <person name="Gillespie J.J."/>
            <person name="Lau A.O."/>
            <person name="Roalson E.H."/>
            <person name="Silva J.C."/>
            <person name="Silva M.G."/>
            <person name="Suarez C.E."/>
            <person name="Ueti M.W."/>
            <person name="Nene V.M."/>
            <person name="Mealey R.H."/>
            <person name="Knowles D.P."/>
            <person name="Brayton K.A."/>
        </authorList>
    </citation>
    <scope>NUCLEOTIDE SEQUENCE [LARGE SCALE GENOMIC DNA]</scope>
    <source>
        <strain evidence="2 3">WA</strain>
    </source>
</reference>